<name>A0ABV9WDN9_9ACTN</name>
<dbReference type="Pfam" id="PF15588">
    <property type="entry name" value="Imm10"/>
    <property type="match status" value="1"/>
</dbReference>
<proteinExistence type="predicted"/>
<comment type="caution">
    <text evidence="1">The sequence shown here is derived from an EMBL/GenBank/DDBJ whole genome shotgun (WGS) entry which is preliminary data.</text>
</comment>
<feature type="non-terminal residue" evidence="1">
    <location>
        <position position="92"/>
    </location>
</feature>
<evidence type="ECO:0000313" key="2">
    <source>
        <dbReference type="Proteomes" id="UP001595912"/>
    </source>
</evidence>
<accession>A0ABV9WDN9</accession>
<organism evidence="1 2">
    <name type="scientific">Dactylosporangium cerinum</name>
    <dbReference type="NCBI Taxonomy" id="1434730"/>
    <lineage>
        <taxon>Bacteria</taxon>
        <taxon>Bacillati</taxon>
        <taxon>Actinomycetota</taxon>
        <taxon>Actinomycetes</taxon>
        <taxon>Micromonosporales</taxon>
        <taxon>Micromonosporaceae</taxon>
        <taxon>Dactylosporangium</taxon>
    </lineage>
</organism>
<dbReference type="Proteomes" id="UP001595912">
    <property type="component" value="Unassembled WGS sequence"/>
</dbReference>
<reference evidence="2" key="1">
    <citation type="journal article" date="2019" name="Int. J. Syst. Evol. Microbiol.">
        <title>The Global Catalogue of Microorganisms (GCM) 10K type strain sequencing project: providing services to taxonomists for standard genome sequencing and annotation.</title>
        <authorList>
            <consortium name="The Broad Institute Genomics Platform"/>
            <consortium name="The Broad Institute Genome Sequencing Center for Infectious Disease"/>
            <person name="Wu L."/>
            <person name="Ma J."/>
        </authorList>
    </citation>
    <scope>NUCLEOTIDE SEQUENCE [LARGE SCALE GENOMIC DNA]</scope>
    <source>
        <strain evidence="2">CGMCC 4.7152</strain>
    </source>
</reference>
<protein>
    <submittedName>
        <fullName evidence="1">Imm10 family immunity protein</fullName>
    </submittedName>
</protein>
<dbReference type="RefSeq" id="WP_380126772.1">
    <property type="nucleotide sequence ID" value="NZ_JBHSIU010000092.1"/>
</dbReference>
<gene>
    <name evidence="1" type="ORF">ACFPIJ_51145</name>
</gene>
<keyword evidence="2" id="KW-1185">Reference proteome</keyword>
<evidence type="ECO:0000313" key="1">
    <source>
        <dbReference type="EMBL" id="MFC5006164.1"/>
    </source>
</evidence>
<dbReference type="InterPro" id="IPR028962">
    <property type="entry name" value="Imm10"/>
</dbReference>
<dbReference type="EMBL" id="JBHSIU010000092">
    <property type="protein sequence ID" value="MFC5006164.1"/>
    <property type="molecule type" value="Genomic_DNA"/>
</dbReference>
<sequence length="92" mass="9965">MPIEFIGRVSGVDDELCLVAAIAERDDGTGRALIFQAGLEPPDDQDVRLGHDTHCLVTETHGTAYGCVRELTIDGNRMHVIIDQHALAELGL</sequence>